<keyword evidence="6" id="KW-0235">DNA replication</keyword>
<dbReference type="InterPro" id="IPR058560">
    <property type="entry name" value="DNA_primase_C"/>
</dbReference>
<keyword evidence="4" id="KW-0004">4Fe-4S</keyword>
<dbReference type="OrthoDB" id="421393at2759"/>
<dbReference type="Proteomes" id="UP000267096">
    <property type="component" value="Unassembled WGS sequence"/>
</dbReference>
<dbReference type="Gene3D" id="1.20.930.80">
    <property type="match status" value="2"/>
</dbReference>
<evidence type="ECO:0000256" key="8">
    <source>
        <dbReference type="ARBA" id="ARBA00023004"/>
    </source>
</evidence>
<dbReference type="CDD" id="cd07322">
    <property type="entry name" value="PriL_PriS_Eukaryotic"/>
    <property type="match status" value="1"/>
</dbReference>
<keyword evidence="11" id="KW-1133">Transmembrane helix</keyword>
<keyword evidence="5" id="KW-0639">Primosome</keyword>
<keyword evidence="10" id="KW-0238">DNA-binding</keyword>
<keyword evidence="9" id="KW-0411">Iron-sulfur</keyword>
<evidence type="ECO:0000256" key="7">
    <source>
        <dbReference type="ARBA" id="ARBA00022723"/>
    </source>
</evidence>
<dbReference type="Pfam" id="PF04104">
    <property type="entry name" value="DNA_primase_lrg"/>
    <property type="match status" value="1"/>
</dbReference>
<feature type="domain" description="DNA primase large subunit C-terminal" evidence="12">
    <location>
        <begin position="235"/>
        <end position="407"/>
    </location>
</feature>
<keyword evidence="8" id="KW-0408">Iron</keyword>
<dbReference type="AlphaFoldDB" id="A0A0M3KC39"/>
<dbReference type="PANTHER" id="PTHR10537:SF3">
    <property type="entry name" value="DNA PRIMASE LARGE SUBUNIT"/>
    <property type="match status" value="1"/>
</dbReference>
<dbReference type="GO" id="GO:0003677">
    <property type="term" value="F:DNA binding"/>
    <property type="evidence" value="ECO:0007669"/>
    <property type="project" value="UniProtKB-KW"/>
</dbReference>
<evidence type="ECO:0000256" key="2">
    <source>
        <dbReference type="ARBA" id="ARBA00010564"/>
    </source>
</evidence>
<comment type="similarity">
    <text evidence="2">Belongs to the eukaryotic-type primase large subunit family.</text>
</comment>
<dbReference type="GO" id="GO:0046872">
    <property type="term" value="F:metal ion binding"/>
    <property type="evidence" value="ECO:0007669"/>
    <property type="project" value="UniProtKB-KW"/>
</dbReference>
<reference evidence="15" key="1">
    <citation type="submission" date="2017-02" db="UniProtKB">
        <authorList>
            <consortium name="WormBaseParasite"/>
        </authorList>
    </citation>
    <scope>IDENTIFICATION</scope>
</reference>
<evidence type="ECO:0000313" key="13">
    <source>
        <dbReference type="EMBL" id="VDK62181.1"/>
    </source>
</evidence>
<reference evidence="13 14" key="2">
    <citation type="submission" date="2018-11" db="EMBL/GenBank/DDBJ databases">
        <authorList>
            <consortium name="Pathogen Informatics"/>
        </authorList>
    </citation>
    <scope>NUCLEOTIDE SEQUENCE [LARGE SCALE GENOMIC DNA]</scope>
</reference>
<dbReference type="GO" id="GO:0006269">
    <property type="term" value="P:DNA replication, synthesis of primer"/>
    <property type="evidence" value="ECO:0007669"/>
    <property type="project" value="UniProtKB-KW"/>
</dbReference>
<comment type="cofactor">
    <cofactor evidence="1">
        <name>[4Fe-4S] cluster</name>
        <dbReference type="ChEBI" id="CHEBI:49883"/>
    </cofactor>
</comment>
<dbReference type="EMBL" id="UYRR01034773">
    <property type="protein sequence ID" value="VDK62181.1"/>
    <property type="molecule type" value="Genomic_DNA"/>
</dbReference>
<proteinExistence type="inferred from homology"/>
<dbReference type="GO" id="GO:0051539">
    <property type="term" value="F:4 iron, 4 sulfur cluster binding"/>
    <property type="evidence" value="ECO:0007669"/>
    <property type="project" value="UniProtKB-KW"/>
</dbReference>
<evidence type="ECO:0000256" key="9">
    <source>
        <dbReference type="ARBA" id="ARBA00023014"/>
    </source>
</evidence>
<evidence type="ECO:0000256" key="3">
    <source>
        <dbReference type="ARBA" id="ARBA00019038"/>
    </source>
</evidence>
<evidence type="ECO:0000256" key="4">
    <source>
        <dbReference type="ARBA" id="ARBA00022485"/>
    </source>
</evidence>
<dbReference type="Pfam" id="PF26466">
    <property type="entry name" value="DNA_primase_lrg_N"/>
    <property type="match status" value="2"/>
</dbReference>
<organism evidence="15">
    <name type="scientific">Anisakis simplex</name>
    <name type="common">Herring worm</name>
    <dbReference type="NCBI Taxonomy" id="6269"/>
    <lineage>
        <taxon>Eukaryota</taxon>
        <taxon>Metazoa</taxon>
        <taxon>Ecdysozoa</taxon>
        <taxon>Nematoda</taxon>
        <taxon>Chromadorea</taxon>
        <taxon>Rhabditida</taxon>
        <taxon>Spirurina</taxon>
        <taxon>Ascaridomorpha</taxon>
        <taxon>Ascaridoidea</taxon>
        <taxon>Anisakidae</taxon>
        <taxon>Anisakis</taxon>
        <taxon>Anisakis simplex complex</taxon>
    </lineage>
</organism>
<dbReference type="InterPro" id="IPR016558">
    <property type="entry name" value="DNA_primase_lsu_euk"/>
</dbReference>
<protein>
    <recommendedName>
        <fullName evidence="3">DNA primase large subunit</fullName>
    </recommendedName>
</protein>
<feature type="transmembrane region" description="Helical" evidence="11">
    <location>
        <begin position="114"/>
        <end position="134"/>
    </location>
</feature>
<gene>
    <name evidence="13" type="ORF">ASIM_LOCUS17937</name>
</gene>
<evidence type="ECO:0000256" key="11">
    <source>
        <dbReference type="SAM" id="Phobius"/>
    </source>
</evidence>
<evidence type="ECO:0000256" key="5">
    <source>
        <dbReference type="ARBA" id="ARBA00022515"/>
    </source>
</evidence>
<name>A0A0M3KC39_ANISI</name>
<evidence type="ECO:0000259" key="12">
    <source>
        <dbReference type="Pfam" id="PF04104"/>
    </source>
</evidence>
<keyword evidence="11" id="KW-0472">Membrane</keyword>
<dbReference type="WBParaSite" id="ASIM_0001853801-mRNA-1">
    <property type="protein sequence ID" value="ASIM_0001853801-mRNA-1"/>
    <property type="gene ID" value="ASIM_0001853801"/>
</dbReference>
<evidence type="ECO:0000313" key="15">
    <source>
        <dbReference type="WBParaSite" id="ASIM_0001853801-mRNA-1"/>
    </source>
</evidence>
<sequence>MEFKQSSRAIRKSLLSGARVTGNKTNAASRQVNLQMYDEPPIDDISIKEFGEMALNRLKILRLLEQFQERFAGNLDKVCEALSKELLKLMPIACGMCPDDKLAEARREDLISHFILRLLHISVFLALLIGYILLKDRNQVIWKVRFIHAVEWIRKRDVFVQDGYVYLPNDDVLAIIIAKLRINMSASMARARSYFHFLDEGDRLLPLLKNISERSYVGKEYDGKDAKRITGDMVDELSTKSFPLCMRQIHTRLRVDHHLMHSARMQYGLFLKAIGMTLEDALAFFRAEFTKKVDSDKFDKQYAYNIRHNYGKEGSRRDYKAYSCAKIILGDAPTGQQCHGCPFRHNDDLELTRKLQNIGLSNQQITAILSLTKEKSYERACTRYFEYTHKMSEGSLGSNIAHPNEYFELSRQIYDGTRSRLALHFLLLETVPVHEVSISHDSHRTLNDMNTSSIQESMDVDDSDLIDLED</sequence>
<dbReference type="GO" id="GO:0006270">
    <property type="term" value="P:DNA replication initiation"/>
    <property type="evidence" value="ECO:0007669"/>
    <property type="project" value="TreeGrafter"/>
</dbReference>
<keyword evidence="11" id="KW-0812">Transmembrane</keyword>
<dbReference type="InterPro" id="IPR007238">
    <property type="entry name" value="DNA_primase_lsu_euk/arc"/>
</dbReference>
<dbReference type="PANTHER" id="PTHR10537">
    <property type="entry name" value="DNA PRIMASE LARGE SUBUNIT"/>
    <property type="match status" value="1"/>
</dbReference>
<keyword evidence="14" id="KW-1185">Reference proteome</keyword>
<evidence type="ECO:0000256" key="1">
    <source>
        <dbReference type="ARBA" id="ARBA00001966"/>
    </source>
</evidence>
<evidence type="ECO:0000256" key="10">
    <source>
        <dbReference type="ARBA" id="ARBA00023125"/>
    </source>
</evidence>
<keyword evidence="7" id="KW-0479">Metal-binding</keyword>
<evidence type="ECO:0000256" key="6">
    <source>
        <dbReference type="ARBA" id="ARBA00022705"/>
    </source>
</evidence>
<accession>A0A0M3KC39</accession>
<evidence type="ECO:0000313" key="14">
    <source>
        <dbReference type="Proteomes" id="UP000267096"/>
    </source>
</evidence>
<dbReference type="GO" id="GO:0005658">
    <property type="term" value="C:alpha DNA polymerase:primase complex"/>
    <property type="evidence" value="ECO:0007669"/>
    <property type="project" value="TreeGrafter"/>
</dbReference>